<sequence>MNKKENPFWENEEGKLKISNSELLNFLGANGFVRLKLSPTNYLLVKKKDNRIRLSSEEEMIAFVGDYLIRENQEKVYEAFVKSVGQYISTKKLSFLEVNELPDDRDSKDTGIFYFKNCYCLVYKEGVEVKDYSELPYVIWKNRLINCDYSKRETSNIGQFEQFCKNITNNEDSRFLTLKTILGYLLHRNKSRGEDKVIILYDENMLLNDKTNGGTGKTLLSDALSKVRELELFDGKSIKGDSWFKNQRIGLTTDIITYDDLNKNISLEMFYSMITSGIEVEKKRKDAFFIKKEESPKIIITSNYPVKGPGGSSDKRRRFEFEVANYYDEEFTPEVEFGNRFFNEDWGINEWQKFYHFLMECLNDYLNYGLVKAPSINYKKKSLEIKTSADFVEFADSFIEYNQWMDKRVTEELFNDFFPNQRTSSHQFKKFLSEYSVENDATLELKSTGGKYLFKMIKKEKDDEESSL</sequence>
<organism evidence="1 2">
    <name type="scientific">Polaribacter marinaquae</name>
    <dbReference type="NCBI Taxonomy" id="1642819"/>
    <lineage>
        <taxon>Bacteria</taxon>
        <taxon>Pseudomonadati</taxon>
        <taxon>Bacteroidota</taxon>
        <taxon>Flavobacteriia</taxon>
        <taxon>Flavobacteriales</taxon>
        <taxon>Flavobacteriaceae</taxon>
    </lineage>
</organism>
<dbReference type="Proteomes" id="UP001491088">
    <property type="component" value="Chromosome"/>
</dbReference>
<keyword evidence="2" id="KW-1185">Reference proteome</keyword>
<dbReference type="EMBL" id="CP150496">
    <property type="protein sequence ID" value="WYW56504.1"/>
    <property type="molecule type" value="Genomic_DNA"/>
</dbReference>
<name>A0ABZ2TTN9_9FLAO</name>
<dbReference type="RefSeq" id="WP_340934364.1">
    <property type="nucleotide sequence ID" value="NZ_CP150496.1"/>
</dbReference>
<proteinExistence type="predicted"/>
<evidence type="ECO:0000313" key="1">
    <source>
        <dbReference type="EMBL" id="WYW56504.1"/>
    </source>
</evidence>
<protein>
    <submittedName>
        <fullName evidence="1">Primase-helicase family protein</fullName>
    </submittedName>
</protein>
<reference evidence="1 2" key="1">
    <citation type="submission" date="2024-03" db="EMBL/GenBank/DDBJ databases">
        <authorList>
            <person name="Cao K."/>
        </authorList>
    </citation>
    <scope>NUCLEOTIDE SEQUENCE [LARGE SCALE GENOMIC DNA]</scope>
    <source>
        <strain evidence="1 2">MCCC 1K00696</strain>
    </source>
</reference>
<accession>A0ABZ2TTN9</accession>
<gene>
    <name evidence="1" type="ORF">WG950_04400</name>
</gene>
<evidence type="ECO:0000313" key="2">
    <source>
        <dbReference type="Proteomes" id="UP001491088"/>
    </source>
</evidence>